<dbReference type="SUPFAM" id="SSF54909">
    <property type="entry name" value="Dimeric alpha+beta barrel"/>
    <property type="match status" value="1"/>
</dbReference>
<accession>A0ABS7W9V6</accession>
<reference evidence="1 2" key="1">
    <citation type="submission" date="2021-06" db="EMBL/GenBank/DDBJ databases">
        <title>Ecological speciation of a Streptomyces species isolated from different habitats and geographic origins.</title>
        <authorList>
            <person name="Wang J."/>
        </authorList>
    </citation>
    <scope>NUCLEOTIDE SEQUENCE [LARGE SCALE GENOMIC DNA]</scope>
    <source>
        <strain evidence="1 2">FXJ8.012</strain>
    </source>
</reference>
<evidence type="ECO:0000313" key="1">
    <source>
        <dbReference type="EMBL" id="MBZ6153986.1"/>
    </source>
</evidence>
<evidence type="ECO:0000313" key="2">
    <source>
        <dbReference type="Proteomes" id="UP000758701"/>
    </source>
</evidence>
<protein>
    <recommendedName>
        <fullName evidence="3">EthD domain-containing protein</fullName>
    </recommendedName>
</protein>
<proteinExistence type="predicted"/>
<dbReference type="RefSeq" id="WP_224286944.1">
    <property type="nucleotide sequence ID" value="NZ_JAHSST010000009.1"/>
</dbReference>
<organism evidence="1 2">
    <name type="scientific">Streptomyces olivaceus</name>
    <dbReference type="NCBI Taxonomy" id="47716"/>
    <lineage>
        <taxon>Bacteria</taxon>
        <taxon>Bacillati</taxon>
        <taxon>Actinomycetota</taxon>
        <taxon>Actinomycetes</taxon>
        <taxon>Kitasatosporales</taxon>
        <taxon>Streptomycetaceae</taxon>
        <taxon>Streptomyces</taxon>
    </lineage>
</organism>
<sequence>MARFLLMVRTRPLAGREAEYHRWYDDFHLAEVLRVPGFVTAERCAPPSGEDAEFAGDGTHLALFTVESDDFEATVAAFREAQASMEQPSCLAPESVSLTWWRSLGGRTTASSHG</sequence>
<dbReference type="InterPro" id="IPR011008">
    <property type="entry name" value="Dimeric_a/b-barrel"/>
</dbReference>
<keyword evidence="2" id="KW-1185">Reference proteome</keyword>
<comment type="caution">
    <text evidence="1">The sequence shown here is derived from an EMBL/GenBank/DDBJ whole genome shotgun (WGS) entry which is preliminary data.</text>
</comment>
<dbReference type="EMBL" id="JAHSTP010000009">
    <property type="protein sequence ID" value="MBZ6153986.1"/>
    <property type="molecule type" value="Genomic_DNA"/>
</dbReference>
<evidence type="ECO:0008006" key="3">
    <source>
        <dbReference type="Google" id="ProtNLM"/>
    </source>
</evidence>
<name>A0ABS7W9V6_STROV</name>
<dbReference type="Proteomes" id="UP000758701">
    <property type="component" value="Unassembled WGS sequence"/>
</dbReference>
<gene>
    <name evidence="1" type="ORF">KVH32_22940</name>
</gene>